<protein>
    <submittedName>
        <fullName evidence="1">OB-fold nucleic acid binding domain-containing protein</fullName>
    </submittedName>
</protein>
<organism evidence="1 2">
    <name type="scientific">Nostocoides vanveenii</name>
    <dbReference type="NCBI Taxonomy" id="330835"/>
    <lineage>
        <taxon>Bacteria</taxon>
        <taxon>Bacillati</taxon>
        <taxon>Actinomycetota</taxon>
        <taxon>Actinomycetes</taxon>
        <taxon>Micrococcales</taxon>
        <taxon>Intrasporangiaceae</taxon>
        <taxon>Nostocoides</taxon>
    </lineage>
</organism>
<sequence>MSGTFRRLTERLTRTAGDRDAAELREHARSTGATVIGELADRQLATVTGIVRAVTLRPRTRAPALVVELYDGTQSLTLVWLGRRRISGIEPGARLRVTGRVCHPDGVATIFNAAYELLPRAAGGTA</sequence>
<accession>A0ABP4X902</accession>
<gene>
    <name evidence="1" type="ORF">GCM10009810_33410</name>
</gene>
<name>A0ABP4X902_9MICO</name>
<evidence type="ECO:0000313" key="1">
    <source>
        <dbReference type="EMBL" id="GAA1773642.1"/>
    </source>
</evidence>
<dbReference type="InterPro" id="IPR012340">
    <property type="entry name" value="NA-bd_OB-fold"/>
</dbReference>
<dbReference type="Proteomes" id="UP001501475">
    <property type="component" value="Unassembled WGS sequence"/>
</dbReference>
<dbReference type="RefSeq" id="WP_344068352.1">
    <property type="nucleotide sequence ID" value="NZ_BAAAPN010000100.1"/>
</dbReference>
<comment type="caution">
    <text evidence="1">The sequence shown here is derived from an EMBL/GenBank/DDBJ whole genome shotgun (WGS) entry which is preliminary data.</text>
</comment>
<proteinExistence type="predicted"/>
<keyword evidence="2" id="KW-1185">Reference proteome</keyword>
<dbReference type="SUPFAM" id="SSF50249">
    <property type="entry name" value="Nucleic acid-binding proteins"/>
    <property type="match status" value="1"/>
</dbReference>
<reference evidence="2" key="1">
    <citation type="journal article" date="2019" name="Int. J. Syst. Evol. Microbiol.">
        <title>The Global Catalogue of Microorganisms (GCM) 10K type strain sequencing project: providing services to taxonomists for standard genome sequencing and annotation.</title>
        <authorList>
            <consortium name="The Broad Institute Genomics Platform"/>
            <consortium name="The Broad Institute Genome Sequencing Center for Infectious Disease"/>
            <person name="Wu L."/>
            <person name="Ma J."/>
        </authorList>
    </citation>
    <scope>NUCLEOTIDE SEQUENCE [LARGE SCALE GENOMIC DNA]</scope>
    <source>
        <strain evidence="2">JCM 15591</strain>
    </source>
</reference>
<dbReference type="PIRSF" id="PIRSF006910">
    <property type="entry name" value="NA_bind_Rv2694c_prd"/>
    <property type="match status" value="1"/>
</dbReference>
<dbReference type="Gene3D" id="2.40.50.140">
    <property type="entry name" value="Nucleic acid-binding proteins"/>
    <property type="match status" value="1"/>
</dbReference>
<dbReference type="CDD" id="cd04488">
    <property type="entry name" value="RecG_wedge_OBF"/>
    <property type="match status" value="1"/>
</dbReference>
<evidence type="ECO:0000313" key="2">
    <source>
        <dbReference type="Proteomes" id="UP001501475"/>
    </source>
</evidence>
<dbReference type="EMBL" id="BAAAPN010000100">
    <property type="protein sequence ID" value="GAA1773642.1"/>
    <property type="molecule type" value="Genomic_DNA"/>
</dbReference>
<dbReference type="InterPro" id="IPR016499">
    <property type="entry name" value="NucleicA-bd_Rv2694c_prd"/>
</dbReference>